<feature type="transmembrane region" description="Helical" evidence="1">
    <location>
        <begin position="30"/>
        <end position="49"/>
    </location>
</feature>
<gene>
    <name evidence="2" type="ordered locus">MCRO_0736</name>
</gene>
<feature type="transmembrane region" description="Helical" evidence="1">
    <location>
        <begin position="265"/>
        <end position="289"/>
    </location>
</feature>
<name>D5E6E2_MYCCM</name>
<feature type="transmembrane region" description="Helical" evidence="1">
    <location>
        <begin position="101"/>
        <end position="120"/>
    </location>
</feature>
<dbReference type="OrthoDB" id="401241at2"/>
<dbReference type="HOGENOM" id="CLU_079330_0_0_14"/>
<keyword evidence="1" id="KW-0812">Transmembrane</keyword>
<dbReference type="STRING" id="512564.MCRO_0736"/>
<evidence type="ECO:0000313" key="2">
    <source>
        <dbReference type="EMBL" id="ADE19920.1"/>
    </source>
</evidence>
<keyword evidence="3" id="KW-1185">Reference proteome</keyword>
<dbReference type="eggNOG" id="ENOG5031YJZ">
    <property type="taxonomic scope" value="Bacteria"/>
</dbReference>
<dbReference type="KEGG" id="mcd:MCRO_0736"/>
<dbReference type="Proteomes" id="UP000001845">
    <property type="component" value="Chromosome"/>
</dbReference>
<dbReference type="RefSeq" id="WP_013054696.1">
    <property type="nucleotide sequence ID" value="NC_014014.1"/>
</dbReference>
<dbReference type="EMBL" id="CP001991">
    <property type="protein sequence ID" value="ADE19920.1"/>
    <property type="molecule type" value="Genomic_DNA"/>
</dbReference>
<organism evidence="2 3">
    <name type="scientific">Mycoplasma crocodyli (strain ATCC 51981 / MP145)</name>
    <dbReference type="NCBI Taxonomy" id="512564"/>
    <lineage>
        <taxon>Bacteria</taxon>
        <taxon>Bacillati</taxon>
        <taxon>Mycoplasmatota</taxon>
        <taxon>Mollicutes</taxon>
        <taxon>Mycoplasmataceae</taxon>
        <taxon>Mycoplasma</taxon>
    </lineage>
</organism>
<reference evidence="2 3" key="3">
    <citation type="journal article" date="2011" name="J. Bacteriol.">
        <title>Genome sequences of Mycoplasma alligatoris A21JP2T and Mycoplasma crocodyli MP145T.</title>
        <authorList>
            <person name="Brown D.R."/>
            <person name="Farmerie W.G."/>
            <person name="May M."/>
            <person name="Benders G.A."/>
            <person name="Durkin A.S."/>
            <person name="Hlavinka K."/>
            <person name="Hostetler J."/>
            <person name="Jackson J."/>
            <person name="Johnson J."/>
            <person name="Miller R.H."/>
            <person name="Paralanov V."/>
            <person name="Radune D."/>
            <person name="Szczypinski B."/>
            <person name="Glass J.I."/>
        </authorList>
    </citation>
    <scope>NUCLEOTIDE SEQUENCE [LARGE SCALE GENOMIC DNA]</scope>
    <source>
        <strain evidence="3">ATCC 51981 / MP145</strain>
    </source>
</reference>
<keyword evidence="1" id="KW-1133">Transmembrane helix</keyword>
<feature type="transmembrane region" description="Helical" evidence="1">
    <location>
        <begin position="125"/>
        <end position="143"/>
    </location>
</feature>
<protein>
    <submittedName>
        <fullName evidence="2">Putative membrane protein</fullName>
    </submittedName>
</protein>
<evidence type="ECO:0000256" key="1">
    <source>
        <dbReference type="SAM" id="Phobius"/>
    </source>
</evidence>
<accession>D5E6E2</accession>
<dbReference type="Pfam" id="PF14808">
    <property type="entry name" value="TMEM164"/>
    <property type="match status" value="1"/>
</dbReference>
<feature type="transmembrane region" description="Helical" evidence="1">
    <location>
        <begin position="178"/>
        <end position="200"/>
    </location>
</feature>
<feature type="transmembrane region" description="Helical" evidence="1">
    <location>
        <begin position="212"/>
        <end position="232"/>
    </location>
</feature>
<dbReference type="AlphaFoldDB" id="D5E6E2"/>
<reference evidence="3" key="1">
    <citation type="submission" date="2010-03" db="EMBL/GenBank/DDBJ databases">
        <title>The complete genome of Mycoplasma crocodyli MP145.</title>
        <authorList>
            <person name="Glass J.I."/>
            <person name="Durkin A.S."/>
            <person name="Hostetler J."/>
            <person name="Jackson J."/>
            <person name="Johnson J."/>
            <person name="May M.A."/>
            <person name="Paralanov V."/>
            <person name="Radune D."/>
            <person name="Szczypinski B."/>
            <person name="Brown D.R."/>
        </authorList>
    </citation>
    <scope>NUCLEOTIDE SEQUENCE [LARGE SCALE GENOMIC DNA]</scope>
    <source>
        <strain evidence="3">ATCC 51981 / MP145</strain>
    </source>
</reference>
<feature type="transmembrane region" description="Helical" evidence="1">
    <location>
        <begin position="70"/>
        <end position="89"/>
    </location>
</feature>
<sequence>MNKSQFYFLEKGFFSWTGNHYTFHDITSQVIFHGFSIICFIAFFLLWLFKREITKSYQVKNSFLKRNESLVFQVIGFAILLFIILRISMLISRSYPNMWEIVPLHLCRLTLFLLAIFLIIKKTEYFKYVAIVQVGGAMIALLIPDMRFAYTFTESAIFNGQAYNAGQKIFFSVGWDNFFFMDYLLAHGFAILVPLIFFILKPTVITKKDTVLSFTFFGTILVTVFFINWTSYTFATSPVWKSNYFYVGKDDVNNLSNLFGVLSHWPFNVFTFTLFGAIYLLSGTGVYLLQDSVYFAKDNGKWVFRIQKSKAWLAYKETLKVFNKTTKQVER</sequence>
<reference key="2">
    <citation type="submission" date="2010-03" db="EMBL/GenBank/DDBJ databases">
        <authorList>
            <person name="Ma Z."/>
            <person name="Wang X."/>
            <person name="Liu H."/>
        </authorList>
    </citation>
    <scope>NUCLEOTIDE SEQUENCE</scope>
    <source>
        <strain>MP145</strain>
    </source>
</reference>
<keyword evidence="1" id="KW-0472">Membrane</keyword>
<evidence type="ECO:0000313" key="3">
    <source>
        <dbReference type="Proteomes" id="UP000001845"/>
    </source>
</evidence>
<proteinExistence type="predicted"/>